<dbReference type="Pfam" id="PF00076">
    <property type="entry name" value="RRM_1"/>
    <property type="match status" value="1"/>
</dbReference>
<dbReference type="Gene3D" id="3.30.70.330">
    <property type="match status" value="1"/>
</dbReference>
<evidence type="ECO:0000313" key="11">
    <source>
        <dbReference type="Proteomes" id="UP000308199"/>
    </source>
</evidence>
<organism evidence="10 11">
    <name type="scientific">Phellinidium pouzarii</name>
    <dbReference type="NCBI Taxonomy" id="167371"/>
    <lineage>
        <taxon>Eukaryota</taxon>
        <taxon>Fungi</taxon>
        <taxon>Dikarya</taxon>
        <taxon>Basidiomycota</taxon>
        <taxon>Agaricomycotina</taxon>
        <taxon>Agaricomycetes</taxon>
        <taxon>Hymenochaetales</taxon>
        <taxon>Hymenochaetaceae</taxon>
        <taxon>Phellinidium</taxon>
    </lineage>
</organism>
<evidence type="ECO:0008006" key="12">
    <source>
        <dbReference type="Google" id="ProtNLM"/>
    </source>
</evidence>
<evidence type="ECO:0000256" key="1">
    <source>
        <dbReference type="ARBA" id="ARBA00022723"/>
    </source>
</evidence>
<dbReference type="Gene3D" id="3.30.160.60">
    <property type="entry name" value="Classic Zinc Finger"/>
    <property type="match status" value="2"/>
</dbReference>
<protein>
    <recommendedName>
        <fullName evidence="12">C2H2-type domain-containing protein</fullName>
    </recommendedName>
</protein>
<dbReference type="SUPFAM" id="SSF57667">
    <property type="entry name" value="beta-beta-alpha zinc fingers"/>
    <property type="match status" value="1"/>
</dbReference>
<gene>
    <name evidence="10" type="ORF">EW145_g1572</name>
</gene>
<dbReference type="Proteomes" id="UP000308199">
    <property type="component" value="Unassembled WGS sequence"/>
</dbReference>
<feature type="domain" description="C2H2-type" evidence="9">
    <location>
        <begin position="483"/>
        <end position="512"/>
    </location>
</feature>
<feature type="region of interest" description="Disordered" evidence="7">
    <location>
        <begin position="390"/>
        <end position="415"/>
    </location>
</feature>
<dbReference type="GO" id="GO:0000398">
    <property type="term" value="P:mRNA splicing, via spliceosome"/>
    <property type="evidence" value="ECO:0007669"/>
    <property type="project" value="TreeGrafter"/>
</dbReference>
<dbReference type="GO" id="GO:0005654">
    <property type="term" value="C:nucleoplasm"/>
    <property type="evidence" value="ECO:0007669"/>
    <property type="project" value="TreeGrafter"/>
</dbReference>
<feature type="compositionally biased region" description="Polar residues" evidence="7">
    <location>
        <begin position="299"/>
        <end position="313"/>
    </location>
</feature>
<feature type="compositionally biased region" description="Basic residues" evidence="7">
    <location>
        <begin position="732"/>
        <end position="746"/>
    </location>
</feature>
<dbReference type="SMART" id="SM00355">
    <property type="entry name" value="ZnF_C2H2"/>
    <property type="match status" value="2"/>
</dbReference>
<evidence type="ECO:0000256" key="3">
    <source>
        <dbReference type="ARBA" id="ARBA00022833"/>
    </source>
</evidence>
<dbReference type="InterPro" id="IPR013087">
    <property type="entry name" value="Znf_C2H2_type"/>
</dbReference>
<dbReference type="SUPFAM" id="SSF54928">
    <property type="entry name" value="RNA-binding domain, RBD"/>
    <property type="match status" value="1"/>
</dbReference>
<dbReference type="PANTHER" id="PTHR15481">
    <property type="entry name" value="RIBONUCLEIC ACID BINDING PROTEIN S1"/>
    <property type="match status" value="1"/>
</dbReference>
<sequence>MPSFDDSYEFYDSRRASQLDDSFYSLRSGIDNSPLTQPTDLHFSPFTFSIPSPTEHSLRNEVEDDMRFSTFMSMSRPLLLEDSHSGSPPEFQSNNVSLFDYSNPSDRLNNLSFRQKNGLGFHLGQEITGLKTMETARPCGGPSSCLPPEGILQALPDSSPAYLTMSDPFDNSGNYYMVLNGLTQNNILAVQEPLCTQVLPFSAILNPSLPTGKCDEELSAGSAFASSSYSITSSLSLVEHLANLPGVVADINMFDQASTSNNLCVRPQDLIASGDLLLEEPKIASSVKVEETPDLFSTETACTTSSSPIQDSQLHWRPESSRSPPDAIDQCILQVSPDHPFQREEKLGQNISHTLDFSGISNGFSSILSRHSLGYCCTPIASDVVEPVEKPTHGESFSKPRKRLSDRTNIPGSRNPASVLEMFDSVIPRDIALENTHEGVTGKDVAQKAKFFMMMHPGDRLSDELLFTFAGRLSVTGEAIQGYRCYVVGCTKTTKRKDHMGDHIRTHLGEKPFQCIVCGLGFIRNNDCQRHENNHRPDKKFICDCQAAFSRRDLFVRHQKTACVLTAVGSGLQGRLAQITAQVLNCEQQLSFTRKQAMSTRGRTTSPHPLNDEDVDMDNDIRQEKPLAKVVIVTNLTRNVVEAHLRTVFGFYGDITKVDLPLFGKSGQNRGKAALEYSSTSAAHKAASHMDGGQLDGAILKVELSDLPVRSRSLSRSRPARNGARDVLKSFSRSRSRSRGLPGRKRPALWTSCSAWTGLLSAALALSNPVEVADPETNREDRAKEKISEL</sequence>
<feature type="compositionally biased region" description="Polar residues" evidence="7">
    <location>
        <begin position="597"/>
        <end position="608"/>
    </location>
</feature>
<dbReference type="InterPro" id="IPR035979">
    <property type="entry name" value="RBD_domain_sf"/>
</dbReference>
<evidence type="ECO:0000259" key="8">
    <source>
        <dbReference type="PROSITE" id="PS50102"/>
    </source>
</evidence>
<evidence type="ECO:0000256" key="7">
    <source>
        <dbReference type="SAM" id="MobiDB-lite"/>
    </source>
</evidence>
<accession>A0A4S4LE01</accession>
<dbReference type="GO" id="GO:0005737">
    <property type="term" value="C:cytoplasm"/>
    <property type="evidence" value="ECO:0007669"/>
    <property type="project" value="TreeGrafter"/>
</dbReference>
<comment type="caution">
    <text evidence="10">The sequence shown here is derived from an EMBL/GenBank/DDBJ whole genome shotgun (WGS) entry which is preliminary data.</text>
</comment>
<reference evidence="10 11" key="1">
    <citation type="submission" date="2019-02" db="EMBL/GenBank/DDBJ databases">
        <title>Genome sequencing of the rare red list fungi Phellinidium pouzarii.</title>
        <authorList>
            <person name="Buettner E."/>
            <person name="Kellner H."/>
        </authorList>
    </citation>
    <scope>NUCLEOTIDE SEQUENCE [LARGE SCALE GENOMIC DNA]</scope>
    <source>
        <strain evidence="10 11">DSM 108285</strain>
    </source>
</reference>
<keyword evidence="4 6" id="KW-0694">RNA-binding</keyword>
<feature type="region of interest" description="Disordered" evidence="7">
    <location>
        <begin position="597"/>
        <end position="616"/>
    </location>
</feature>
<dbReference type="PROSITE" id="PS50157">
    <property type="entry name" value="ZINC_FINGER_C2H2_2"/>
    <property type="match status" value="2"/>
</dbReference>
<dbReference type="SMART" id="SM00360">
    <property type="entry name" value="RRM"/>
    <property type="match status" value="1"/>
</dbReference>
<evidence type="ECO:0000259" key="9">
    <source>
        <dbReference type="PROSITE" id="PS50157"/>
    </source>
</evidence>
<dbReference type="GO" id="GO:0008270">
    <property type="term" value="F:zinc ion binding"/>
    <property type="evidence" value="ECO:0007669"/>
    <property type="project" value="UniProtKB-KW"/>
</dbReference>
<feature type="region of interest" description="Disordered" evidence="7">
    <location>
        <begin position="711"/>
        <end position="746"/>
    </location>
</feature>
<feature type="domain" description="RRM" evidence="8">
    <location>
        <begin position="629"/>
        <end position="707"/>
    </location>
</feature>
<dbReference type="PROSITE" id="PS00028">
    <property type="entry name" value="ZINC_FINGER_C2H2_1"/>
    <property type="match status" value="1"/>
</dbReference>
<dbReference type="AlphaFoldDB" id="A0A4S4LE01"/>
<dbReference type="EMBL" id="SGPK01000045">
    <property type="protein sequence ID" value="THH10072.1"/>
    <property type="molecule type" value="Genomic_DNA"/>
</dbReference>
<proteinExistence type="predicted"/>
<dbReference type="GO" id="GO:0061574">
    <property type="term" value="C:ASAP complex"/>
    <property type="evidence" value="ECO:0007669"/>
    <property type="project" value="TreeGrafter"/>
</dbReference>
<evidence type="ECO:0000256" key="6">
    <source>
        <dbReference type="PROSITE-ProRule" id="PRU00176"/>
    </source>
</evidence>
<dbReference type="InterPro" id="IPR012677">
    <property type="entry name" value="Nucleotide-bd_a/b_plait_sf"/>
</dbReference>
<dbReference type="OrthoDB" id="8117402at2759"/>
<dbReference type="FunFam" id="3.30.160.60:FF:002343">
    <property type="entry name" value="Zinc finger protein 33A"/>
    <property type="match status" value="1"/>
</dbReference>
<evidence type="ECO:0000256" key="5">
    <source>
        <dbReference type="PROSITE-ProRule" id="PRU00042"/>
    </source>
</evidence>
<feature type="domain" description="C2H2-type" evidence="9">
    <location>
        <begin position="513"/>
        <end position="540"/>
    </location>
</feature>
<name>A0A4S4LE01_9AGAM</name>
<dbReference type="PROSITE" id="PS50102">
    <property type="entry name" value="RRM"/>
    <property type="match status" value="1"/>
</dbReference>
<dbReference type="InterPro" id="IPR000504">
    <property type="entry name" value="RRM_dom"/>
</dbReference>
<keyword evidence="2 5" id="KW-0863">Zinc-finger</keyword>
<feature type="region of interest" description="Disordered" evidence="7">
    <location>
        <begin position="299"/>
        <end position="327"/>
    </location>
</feature>
<keyword evidence="11" id="KW-1185">Reference proteome</keyword>
<evidence type="ECO:0000313" key="10">
    <source>
        <dbReference type="EMBL" id="THH10072.1"/>
    </source>
</evidence>
<feature type="compositionally biased region" description="Basic and acidic residues" evidence="7">
    <location>
        <begin position="390"/>
        <end position="406"/>
    </location>
</feature>
<keyword evidence="3" id="KW-0862">Zinc</keyword>
<dbReference type="GO" id="GO:0003723">
    <property type="term" value="F:RNA binding"/>
    <property type="evidence" value="ECO:0007669"/>
    <property type="project" value="UniProtKB-UniRule"/>
</dbReference>
<evidence type="ECO:0000256" key="4">
    <source>
        <dbReference type="ARBA" id="ARBA00022884"/>
    </source>
</evidence>
<dbReference type="PANTHER" id="PTHR15481:SF0">
    <property type="entry name" value="LD23870P-RELATED"/>
    <property type="match status" value="1"/>
</dbReference>
<keyword evidence="1" id="KW-0479">Metal-binding</keyword>
<evidence type="ECO:0000256" key="2">
    <source>
        <dbReference type="ARBA" id="ARBA00022771"/>
    </source>
</evidence>
<dbReference type="InterPro" id="IPR036236">
    <property type="entry name" value="Znf_C2H2_sf"/>
</dbReference>